<evidence type="ECO:0000256" key="2">
    <source>
        <dbReference type="ARBA" id="ARBA00007783"/>
    </source>
</evidence>
<dbReference type="PANTHER" id="PTHR30413">
    <property type="entry name" value="INNER MEMBRANE TRANSPORT PERMEASE"/>
    <property type="match status" value="1"/>
</dbReference>
<name>A0A9J6P477_9CLOT</name>
<evidence type="ECO:0000256" key="7">
    <source>
        <dbReference type="ARBA" id="ARBA00023136"/>
    </source>
</evidence>
<organism evidence="10 11">
    <name type="scientific">Oceanirhabdus seepicola</name>
    <dbReference type="NCBI Taxonomy" id="2828781"/>
    <lineage>
        <taxon>Bacteria</taxon>
        <taxon>Bacillati</taxon>
        <taxon>Bacillota</taxon>
        <taxon>Clostridia</taxon>
        <taxon>Eubacteriales</taxon>
        <taxon>Clostridiaceae</taxon>
        <taxon>Oceanirhabdus</taxon>
    </lineage>
</organism>
<keyword evidence="11" id="KW-1185">Reference proteome</keyword>
<feature type="domain" description="ABC transmembrane type-2" evidence="9">
    <location>
        <begin position="72"/>
        <end position="290"/>
    </location>
</feature>
<dbReference type="PANTHER" id="PTHR30413:SF10">
    <property type="entry name" value="CAPSULE POLYSACCHARIDE EXPORT INNER-MEMBRANE PROTEIN CTRC"/>
    <property type="match status" value="1"/>
</dbReference>
<dbReference type="EMBL" id="JAGSOJ010000004">
    <property type="protein sequence ID" value="MCM1991570.1"/>
    <property type="molecule type" value="Genomic_DNA"/>
</dbReference>
<keyword evidence="4 8" id="KW-1003">Cell membrane</keyword>
<reference evidence="10" key="2">
    <citation type="submission" date="2021-04" db="EMBL/GenBank/DDBJ databases">
        <authorList>
            <person name="Dong X."/>
        </authorList>
    </citation>
    <scope>NUCLEOTIDE SEQUENCE</scope>
    <source>
        <strain evidence="10">ZWT</strain>
    </source>
</reference>
<comment type="caution">
    <text evidence="10">The sequence shown here is derived from an EMBL/GenBank/DDBJ whole genome shotgun (WGS) entry which is preliminary data.</text>
</comment>
<comment type="similarity">
    <text evidence="2 8">Belongs to the ABC-2 integral membrane protein family.</text>
</comment>
<evidence type="ECO:0000259" key="9">
    <source>
        <dbReference type="PROSITE" id="PS51012"/>
    </source>
</evidence>
<dbReference type="InterPro" id="IPR013525">
    <property type="entry name" value="ABC2_TM"/>
</dbReference>
<keyword evidence="3 8" id="KW-0813">Transport</keyword>
<dbReference type="Proteomes" id="UP001056429">
    <property type="component" value="Unassembled WGS sequence"/>
</dbReference>
<feature type="transmembrane region" description="Helical" evidence="8">
    <location>
        <begin position="143"/>
        <end position="173"/>
    </location>
</feature>
<accession>A0A9J6P477</accession>
<sequence>MNNKSVLVYTTNDFISNKKESGWVMIAQSKKSNFYKISFIITKILEDMKKYREYIKYAVKSELKAQLSSTHLGYLWWLLDPLMYMLVYILVVSVILNKGKENFPIFVFCAVLSWKWTSSSLLDSTKVIKSRARLLQQIYLPKFILVFIKVLTNTIKFLVGICVLLVLIVLFGIQLTPHIIEFFFVFSVNFTLVLGLSCFLAHLGVYFKDISNVMAFSLRLWFYVSPAIYSVSDVPKNIRWIWQLNPMSAIYAGYRDVFLYGRSPTYSVLFIWLMISLSITFLGAGCLSKYDKKYIKVV</sequence>
<gene>
    <name evidence="10" type="ORF">KDK92_17685</name>
</gene>
<comment type="subcellular location">
    <subcellularLocation>
        <location evidence="1 8">Cell membrane</location>
        <topology evidence="1 8">Multi-pass membrane protein</topology>
    </subcellularLocation>
</comment>
<dbReference type="GO" id="GO:0140359">
    <property type="term" value="F:ABC-type transporter activity"/>
    <property type="evidence" value="ECO:0007669"/>
    <property type="project" value="InterPro"/>
</dbReference>
<dbReference type="Pfam" id="PF01061">
    <property type="entry name" value="ABC2_membrane"/>
    <property type="match status" value="1"/>
</dbReference>
<dbReference type="InterPro" id="IPR047817">
    <property type="entry name" value="ABC2_TM_bact-type"/>
</dbReference>
<evidence type="ECO:0000256" key="1">
    <source>
        <dbReference type="ARBA" id="ARBA00004651"/>
    </source>
</evidence>
<evidence type="ECO:0000256" key="4">
    <source>
        <dbReference type="ARBA" id="ARBA00022475"/>
    </source>
</evidence>
<evidence type="ECO:0000256" key="6">
    <source>
        <dbReference type="ARBA" id="ARBA00022989"/>
    </source>
</evidence>
<keyword evidence="6 8" id="KW-1133">Transmembrane helix</keyword>
<dbReference type="AlphaFoldDB" id="A0A9J6P477"/>
<dbReference type="GO" id="GO:0005886">
    <property type="term" value="C:plasma membrane"/>
    <property type="evidence" value="ECO:0007669"/>
    <property type="project" value="UniProtKB-SubCell"/>
</dbReference>
<evidence type="ECO:0000313" key="10">
    <source>
        <dbReference type="EMBL" id="MCM1991570.1"/>
    </source>
</evidence>
<dbReference type="RefSeq" id="WP_250860706.1">
    <property type="nucleotide sequence ID" value="NZ_JAGSOJ010000004.1"/>
</dbReference>
<protein>
    <recommendedName>
        <fullName evidence="8">Transport permease protein</fullName>
    </recommendedName>
</protein>
<feature type="transmembrane region" description="Helical" evidence="8">
    <location>
        <begin position="266"/>
        <end position="287"/>
    </location>
</feature>
<feature type="transmembrane region" description="Helical" evidence="8">
    <location>
        <begin position="74"/>
        <end position="96"/>
    </location>
</feature>
<comment type="caution">
    <text evidence="8">Lacks conserved residue(s) required for the propagation of feature annotation.</text>
</comment>
<dbReference type="PROSITE" id="PS51012">
    <property type="entry name" value="ABC_TM2"/>
    <property type="match status" value="1"/>
</dbReference>
<keyword evidence="5 8" id="KW-0812">Transmembrane</keyword>
<evidence type="ECO:0000256" key="8">
    <source>
        <dbReference type="RuleBase" id="RU361157"/>
    </source>
</evidence>
<keyword evidence="7 8" id="KW-0472">Membrane</keyword>
<evidence type="ECO:0000313" key="11">
    <source>
        <dbReference type="Proteomes" id="UP001056429"/>
    </source>
</evidence>
<reference evidence="10" key="1">
    <citation type="journal article" date="2021" name="mSystems">
        <title>Bacteria and Archaea Synergistically Convert Glycine Betaine to Biogenic Methane in the Formosa Cold Seep of the South China Sea.</title>
        <authorList>
            <person name="Li L."/>
            <person name="Zhang W."/>
            <person name="Zhang S."/>
            <person name="Song L."/>
            <person name="Sun Q."/>
            <person name="Zhang H."/>
            <person name="Xiang H."/>
            <person name="Dong X."/>
        </authorList>
    </citation>
    <scope>NUCLEOTIDE SEQUENCE</scope>
    <source>
        <strain evidence="10">ZWT</strain>
    </source>
</reference>
<proteinExistence type="inferred from homology"/>
<dbReference type="GO" id="GO:0015920">
    <property type="term" value="P:lipopolysaccharide transport"/>
    <property type="evidence" value="ECO:0007669"/>
    <property type="project" value="TreeGrafter"/>
</dbReference>
<evidence type="ECO:0000256" key="3">
    <source>
        <dbReference type="ARBA" id="ARBA00022448"/>
    </source>
</evidence>
<feature type="transmembrane region" description="Helical" evidence="8">
    <location>
        <begin position="179"/>
        <end position="201"/>
    </location>
</feature>
<evidence type="ECO:0000256" key="5">
    <source>
        <dbReference type="ARBA" id="ARBA00022692"/>
    </source>
</evidence>